<organism evidence="3 4">
    <name type="scientific">Dethiosulfovibrio salsuginis</name>
    <dbReference type="NCBI Taxonomy" id="561720"/>
    <lineage>
        <taxon>Bacteria</taxon>
        <taxon>Thermotogati</taxon>
        <taxon>Synergistota</taxon>
        <taxon>Synergistia</taxon>
        <taxon>Synergistales</taxon>
        <taxon>Dethiosulfovibrionaceae</taxon>
        <taxon>Dethiosulfovibrio</taxon>
    </lineage>
</organism>
<reference evidence="4" key="1">
    <citation type="submission" date="2017-04" db="EMBL/GenBank/DDBJ databases">
        <authorList>
            <person name="Varghese N."/>
            <person name="Submissions S."/>
        </authorList>
    </citation>
    <scope>NUCLEOTIDE SEQUENCE [LARGE SCALE GENOMIC DNA]</scope>
    <source>
        <strain evidence="4">USBA 82</strain>
    </source>
</reference>
<dbReference type="RefSeq" id="WP_085544987.1">
    <property type="nucleotide sequence ID" value="NZ_FXBB01000022.1"/>
</dbReference>
<dbReference type="Proteomes" id="UP000193355">
    <property type="component" value="Unassembled WGS sequence"/>
</dbReference>
<name>A0A1X7K813_9BACT</name>
<dbReference type="STRING" id="561720.SAMN06275492_12239"/>
<keyword evidence="1" id="KW-1133">Transmembrane helix</keyword>
<feature type="chain" id="PRO_5012485434" evidence="2">
    <location>
        <begin position="27"/>
        <end position="193"/>
    </location>
</feature>
<keyword evidence="4" id="KW-1185">Reference proteome</keyword>
<evidence type="ECO:0000256" key="2">
    <source>
        <dbReference type="SAM" id="SignalP"/>
    </source>
</evidence>
<dbReference type="AlphaFoldDB" id="A0A1X7K813"/>
<evidence type="ECO:0000256" key="1">
    <source>
        <dbReference type="SAM" id="Phobius"/>
    </source>
</evidence>
<keyword evidence="1" id="KW-0472">Membrane</keyword>
<feature type="transmembrane region" description="Helical" evidence="1">
    <location>
        <begin position="158"/>
        <end position="180"/>
    </location>
</feature>
<dbReference type="EMBL" id="FXBB01000022">
    <property type="protein sequence ID" value="SMG36955.1"/>
    <property type="molecule type" value="Genomic_DNA"/>
</dbReference>
<keyword evidence="1" id="KW-0812">Transmembrane</keyword>
<evidence type="ECO:0000313" key="3">
    <source>
        <dbReference type="EMBL" id="SMG36955.1"/>
    </source>
</evidence>
<sequence length="193" mass="20794">MCKTIKTVLFVAIVALTALNSAPCQAFPGSTVLTKAFSKFGDDIVKGAKKYGDDAIGIGIKASKPVAKVAVEQLGRSGRVVLKRAQKAGISGAKLDEIARFLGKTGEAGVQFVEKHWKAIVGGTGVYALWENEQYRRSQGKSGIIDTTVTRVNDFTYWLFWLAIATSGLAAGTFIVRWLLPVWRATASILKSK</sequence>
<evidence type="ECO:0000313" key="4">
    <source>
        <dbReference type="Proteomes" id="UP000193355"/>
    </source>
</evidence>
<gene>
    <name evidence="3" type="ORF">SAMN06275492_12239</name>
</gene>
<protein>
    <submittedName>
        <fullName evidence="3">Uncharacterized protein</fullName>
    </submittedName>
</protein>
<feature type="signal peptide" evidence="2">
    <location>
        <begin position="1"/>
        <end position="26"/>
    </location>
</feature>
<proteinExistence type="predicted"/>
<keyword evidence="2" id="KW-0732">Signal</keyword>
<accession>A0A1X7K813</accession>